<keyword evidence="3" id="KW-1185">Reference proteome</keyword>
<name>A0A8J8SEC6_9FIRM</name>
<accession>A0A8J8SEC6</accession>
<evidence type="ECO:0000259" key="1">
    <source>
        <dbReference type="Pfam" id="PF06445"/>
    </source>
</evidence>
<dbReference type="Proteomes" id="UP000677305">
    <property type="component" value="Chromosome"/>
</dbReference>
<dbReference type="Gene3D" id="3.20.80.10">
    <property type="entry name" value="Regulatory factor, effector binding domain"/>
    <property type="match status" value="1"/>
</dbReference>
<dbReference type="KEGG" id="vgu:HYG85_21760"/>
<dbReference type="InterPro" id="IPR029442">
    <property type="entry name" value="GyrI-like"/>
</dbReference>
<gene>
    <name evidence="2" type="ORF">HYG85_21760</name>
</gene>
<proteinExistence type="predicted"/>
<reference evidence="2 3" key="1">
    <citation type="submission" date="2020-07" db="EMBL/GenBank/DDBJ databases">
        <title>Vallitalea guaymasensis genome.</title>
        <authorList>
            <person name="Postec A."/>
        </authorList>
    </citation>
    <scope>NUCLEOTIDE SEQUENCE [LARGE SCALE GENOMIC DNA]</scope>
    <source>
        <strain evidence="2 3">Ra1766G1</strain>
    </source>
</reference>
<sequence length="207" mass="24484">MKYEWRKTEKNLYVPKAEPQLVTVPEQKFFMISGKGNPNSEEFAEKIGVLYSMAYAVRMMPKKGYTPEGYFEYTVYPLEGVWDLTEQGKLSDSLDKDELLYTIMIRQPEFVTREVVDIALENVKKKKPHPLLDEITFDTMEDGLSVQMMHVGSYDDEPETFRQMKDFIEENDLEIKTLRHREIYLSDVRKTEKSKLKTVLRYRVQNK</sequence>
<evidence type="ECO:0000313" key="2">
    <source>
        <dbReference type="EMBL" id="QUH31405.1"/>
    </source>
</evidence>
<dbReference type="Pfam" id="PF06445">
    <property type="entry name" value="GyrI-like"/>
    <property type="match status" value="1"/>
</dbReference>
<dbReference type="SUPFAM" id="SSF55136">
    <property type="entry name" value="Probable bacterial effector-binding domain"/>
    <property type="match status" value="1"/>
</dbReference>
<dbReference type="PIRSF" id="PIRSF031644">
    <property type="entry name" value="UCP031644"/>
    <property type="match status" value="1"/>
</dbReference>
<dbReference type="InterPro" id="IPR011256">
    <property type="entry name" value="Reg_factor_effector_dom_sf"/>
</dbReference>
<organism evidence="2 3">
    <name type="scientific">Vallitalea guaymasensis</name>
    <dbReference type="NCBI Taxonomy" id="1185412"/>
    <lineage>
        <taxon>Bacteria</taxon>
        <taxon>Bacillati</taxon>
        <taxon>Bacillota</taxon>
        <taxon>Clostridia</taxon>
        <taxon>Lachnospirales</taxon>
        <taxon>Vallitaleaceae</taxon>
        <taxon>Vallitalea</taxon>
    </lineage>
</organism>
<dbReference type="EMBL" id="CP058561">
    <property type="protein sequence ID" value="QUH31405.1"/>
    <property type="molecule type" value="Genomic_DNA"/>
</dbReference>
<dbReference type="InterPro" id="IPR008319">
    <property type="entry name" value="GyrI-like_CCH_Lin2189-like"/>
</dbReference>
<feature type="domain" description="GyrI-like small molecule binding" evidence="1">
    <location>
        <begin position="18"/>
        <end position="199"/>
    </location>
</feature>
<evidence type="ECO:0000313" key="3">
    <source>
        <dbReference type="Proteomes" id="UP000677305"/>
    </source>
</evidence>
<protein>
    <submittedName>
        <fullName evidence="2">GyrI-like domain-containing protein</fullName>
    </submittedName>
</protein>
<dbReference type="AlphaFoldDB" id="A0A8J8SEC6"/>
<dbReference type="RefSeq" id="WP_212691442.1">
    <property type="nucleotide sequence ID" value="NZ_CP058561.1"/>
</dbReference>